<accession>A0AAD7ZD34</accession>
<evidence type="ECO:0000313" key="1">
    <source>
        <dbReference type="EMBL" id="KAJ9578328.1"/>
    </source>
</evidence>
<feature type="non-terminal residue" evidence="1">
    <location>
        <position position="62"/>
    </location>
</feature>
<keyword evidence="2" id="KW-1185">Reference proteome</keyword>
<gene>
    <name evidence="1" type="ORF">L9F63_005446</name>
</gene>
<evidence type="ECO:0000313" key="2">
    <source>
        <dbReference type="Proteomes" id="UP001233999"/>
    </source>
</evidence>
<dbReference type="EMBL" id="JASPKZ010008888">
    <property type="protein sequence ID" value="KAJ9578328.1"/>
    <property type="molecule type" value="Genomic_DNA"/>
</dbReference>
<reference evidence="1" key="2">
    <citation type="submission" date="2023-05" db="EMBL/GenBank/DDBJ databases">
        <authorList>
            <person name="Fouks B."/>
        </authorList>
    </citation>
    <scope>NUCLEOTIDE SEQUENCE</scope>
    <source>
        <strain evidence="1">Stay&amp;Tobe</strain>
        <tissue evidence="1">Testes</tissue>
    </source>
</reference>
<feature type="non-terminal residue" evidence="1">
    <location>
        <position position="1"/>
    </location>
</feature>
<organism evidence="1 2">
    <name type="scientific">Diploptera punctata</name>
    <name type="common">Pacific beetle cockroach</name>
    <dbReference type="NCBI Taxonomy" id="6984"/>
    <lineage>
        <taxon>Eukaryota</taxon>
        <taxon>Metazoa</taxon>
        <taxon>Ecdysozoa</taxon>
        <taxon>Arthropoda</taxon>
        <taxon>Hexapoda</taxon>
        <taxon>Insecta</taxon>
        <taxon>Pterygota</taxon>
        <taxon>Neoptera</taxon>
        <taxon>Polyneoptera</taxon>
        <taxon>Dictyoptera</taxon>
        <taxon>Blattodea</taxon>
        <taxon>Blaberoidea</taxon>
        <taxon>Blaberidae</taxon>
        <taxon>Diplopterinae</taxon>
        <taxon>Diploptera</taxon>
    </lineage>
</organism>
<comment type="caution">
    <text evidence="1">The sequence shown here is derived from an EMBL/GenBank/DDBJ whole genome shotgun (WGS) entry which is preliminary data.</text>
</comment>
<reference evidence="1" key="1">
    <citation type="journal article" date="2023" name="IScience">
        <title>Live-bearing cockroach genome reveals convergent evolutionary mechanisms linked to viviparity in insects and beyond.</title>
        <authorList>
            <person name="Fouks B."/>
            <person name="Harrison M.C."/>
            <person name="Mikhailova A.A."/>
            <person name="Marchal E."/>
            <person name="English S."/>
            <person name="Carruthers M."/>
            <person name="Jennings E.C."/>
            <person name="Chiamaka E.L."/>
            <person name="Frigard R.A."/>
            <person name="Pippel M."/>
            <person name="Attardo G.M."/>
            <person name="Benoit J.B."/>
            <person name="Bornberg-Bauer E."/>
            <person name="Tobe S.S."/>
        </authorList>
    </citation>
    <scope>NUCLEOTIDE SEQUENCE</scope>
    <source>
        <strain evidence="1">Stay&amp;Tobe</strain>
    </source>
</reference>
<dbReference type="AlphaFoldDB" id="A0AAD7ZD34"/>
<dbReference type="Proteomes" id="UP001233999">
    <property type="component" value="Unassembled WGS sequence"/>
</dbReference>
<name>A0AAD7ZD34_DIPPU</name>
<sequence length="62" mass="7287">EIAAILISFERHNEWQSKEVKIRYRREEEIVVHPFKVLPRIAEAKVKPELLPSSRAKPPKPT</sequence>
<protein>
    <submittedName>
        <fullName evidence="1">Uncharacterized protein</fullName>
    </submittedName>
</protein>
<proteinExistence type="predicted"/>